<dbReference type="Gene3D" id="1.20.144.10">
    <property type="entry name" value="Phosphatidic acid phosphatase type 2/haloperoxidase"/>
    <property type="match status" value="1"/>
</dbReference>
<dbReference type="InterPro" id="IPR036938">
    <property type="entry name" value="PAP2/HPO_sf"/>
</dbReference>
<keyword evidence="1" id="KW-0812">Transmembrane</keyword>
<feature type="domain" description="Phosphatidic acid phosphatase type 2/haloperoxidase" evidence="2">
    <location>
        <begin position="83"/>
        <end position="201"/>
    </location>
</feature>
<dbReference type="PANTHER" id="PTHR14969">
    <property type="entry name" value="SPHINGOSINE-1-PHOSPHATE PHOSPHOHYDROLASE"/>
    <property type="match status" value="1"/>
</dbReference>
<sequence length="214" mass="24740">MNSFIKKFLKVYEQVKLLVWPLLTILIIFFIWRLIADRATVYLTINSYHTRWGDVLFPLVTQLGSVAAAVLLSLLFVIIRRPVGYILATAYMFTATISFSLKVLVGYPRPYRYFMDKLHELYFVPGVEVLNNFRSFPSGHSVCAFTAATVLSYYSRNKYWSFLFLFLAVLVAYSRMYLNQHFLEDVSAGAVIGVFFSMIWLSFFADEKVTFSGK</sequence>
<evidence type="ECO:0000313" key="4">
    <source>
        <dbReference type="Proteomes" id="UP000260644"/>
    </source>
</evidence>
<gene>
    <name evidence="3" type="ORF">DVR12_25060</name>
</gene>
<dbReference type="Pfam" id="PF01569">
    <property type="entry name" value="PAP2"/>
    <property type="match status" value="1"/>
</dbReference>
<organism evidence="3 4">
    <name type="scientific">Chitinophaga silvatica</name>
    <dbReference type="NCBI Taxonomy" id="2282649"/>
    <lineage>
        <taxon>Bacteria</taxon>
        <taxon>Pseudomonadati</taxon>
        <taxon>Bacteroidota</taxon>
        <taxon>Chitinophagia</taxon>
        <taxon>Chitinophagales</taxon>
        <taxon>Chitinophagaceae</taxon>
        <taxon>Chitinophaga</taxon>
    </lineage>
</organism>
<protein>
    <submittedName>
        <fullName evidence="3">Phosphatase PAP2 family protein</fullName>
    </submittedName>
</protein>
<feature type="transmembrane region" description="Helical" evidence="1">
    <location>
        <begin position="85"/>
        <end position="105"/>
    </location>
</feature>
<comment type="caution">
    <text evidence="3">The sequence shown here is derived from an EMBL/GenBank/DDBJ whole genome shotgun (WGS) entry which is preliminary data.</text>
</comment>
<dbReference type="Proteomes" id="UP000260644">
    <property type="component" value="Unassembled WGS sequence"/>
</dbReference>
<name>A0A3E1Y2Z3_9BACT</name>
<feature type="transmembrane region" description="Helical" evidence="1">
    <location>
        <begin position="17"/>
        <end position="35"/>
    </location>
</feature>
<evidence type="ECO:0000256" key="1">
    <source>
        <dbReference type="SAM" id="Phobius"/>
    </source>
</evidence>
<feature type="transmembrane region" description="Helical" evidence="1">
    <location>
        <begin position="185"/>
        <end position="205"/>
    </location>
</feature>
<dbReference type="OrthoDB" id="9773582at2"/>
<keyword evidence="1" id="KW-0472">Membrane</keyword>
<dbReference type="EMBL" id="QPMM01000016">
    <property type="protein sequence ID" value="RFS19080.1"/>
    <property type="molecule type" value="Genomic_DNA"/>
</dbReference>
<dbReference type="SUPFAM" id="SSF48317">
    <property type="entry name" value="Acid phosphatase/Vanadium-dependent haloperoxidase"/>
    <property type="match status" value="1"/>
</dbReference>
<reference evidence="3 4" key="1">
    <citation type="submission" date="2018-07" db="EMBL/GenBank/DDBJ databases">
        <title>Chitinophaga K2CV101002-2 sp. nov., isolated from a monsoon evergreen broad-leaved forest soil.</title>
        <authorList>
            <person name="Lv Y."/>
        </authorList>
    </citation>
    <scope>NUCLEOTIDE SEQUENCE [LARGE SCALE GENOMIC DNA]</scope>
    <source>
        <strain evidence="3 4">GDMCC 1.1288</strain>
    </source>
</reference>
<dbReference type="InterPro" id="IPR000326">
    <property type="entry name" value="PAP2/HPO"/>
</dbReference>
<evidence type="ECO:0000259" key="2">
    <source>
        <dbReference type="SMART" id="SM00014"/>
    </source>
</evidence>
<feature type="transmembrane region" description="Helical" evidence="1">
    <location>
        <begin position="159"/>
        <end position="178"/>
    </location>
</feature>
<dbReference type="PANTHER" id="PTHR14969:SF13">
    <property type="entry name" value="AT30094P"/>
    <property type="match status" value="1"/>
</dbReference>
<dbReference type="RefSeq" id="WP_116978558.1">
    <property type="nucleotide sequence ID" value="NZ_QPMM01000016.1"/>
</dbReference>
<dbReference type="SMART" id="SM00014">
    <property type="entry name" value="acidPPc"/>
    <property type="match status" value="1"/>
</dbReference>
<proteinExistence type="predicted"/>
<accession>A0A3E1Y2Z3</accession>
<keyword evidence="1" id="KW-1133">Transmembrane helix</keyword>
<keyword evidence="4" id="KW-1185">Reference proteome</keyword>
<evidence type="ECO:0000313" key="3">
    <source>
        <dbReference type="EMBL" id="RFS19080.1"/>
    </source>
</evidence>
<dbReference type="AlphaFoldDB" id="A0A3E1Y2Z3"/>
<feature type="transmembrane region" description="Helical" evidence="1">
    <location>
        <begin position="55"/>
        <end position="78"/>
    </location>
</feature>